<keyword evidence="2" id="KW-1185">Reference proteome</keyword>
<accession>A0A6N4XBE3</accession>
<name>A0A6N4XBE3_9FLAO</name>
<proteinExistence type="predicted"/>
<sequence>MKGMKKKILLFSVVLFCTILCASFGVYKKDSIDSSQPSLKDHFSQKTNKNIQSEISNVFFIDDLSDVNDVEKVKFDYSIVGQQWLDYFFENFSFDTPILTLSSYVHILAPRYILYHSFKIADC</sequence>
<reference evidence="1 2" key="1">
    <citation type="submission" date="2020-01" db="EMBL/GenBank/DDBJ databases">
        <authorList>
            <person name="Rodrigo-Torres L."/>
            <person name="Arahal R. D."/>
            <person name="Lucena T."/>
        </authorList>
    </citation>
    <scope>NUCLEOTIDE SEQUENCE [LARGE SCALE GENOMIC DNA]</scope>
    <source>
        <strain evidence="1 2">CECT 9293</strain>
    </source>
</reference>
<gene>
    <name evidence="1" type="ORF">CHRY9293_02007</name>
</gene>
<dbReference type="EMBL" id="CACVBR010000015">
    <property type="protein sequence ID" value="CAA7195851.1"/>
    <property type="molecule type" value="Genomic_DNA"/>
</dbReference>
<evidence type="ECO:0000313" key="2">
    <source>
        <dbReference type="Proteomes" id="UP000445144"/>
    </source>
</evidence>
<evidence type="ECO:0000313" key="1">
    <source>
        <dbReference type="EMBL" id="CAA7195851.1"/>
    </source>
</evidence>
<dbReference type="AlphaFoldDB" id="A0A6N4XBE3"/>
<protein>
    <submittedName>
        <fullName evidence="1">Uncharacterized protein</fullName>
    </submittedName>
</protein>
<dbReference type="Proteomes" id="UP000445144">
    <property type="component" value="Unassembled WGS sequence"/>
</dbReference>
<organism evidence="1 2">
    <name type="scientific">Chryseobacterium potabilaquae</name>
    <dbReference type="NCBI Taxonomy" id="2675057"/>
    <lineage>
        <taxon>Bacteria</taxon>
        <taxon>Pseudomonadati</taxon>
        <taxon>Bacteroidota</taxon>
        <taxon>Flavobacteriia</taxon>
        <taxon>Flavobacteriales</taxon>
        <taxon>Weeksellaceae</taxon>
        <taxon>Chryseobacterium group</taxon>
        <taxon>Chryseobacterium</taxon>
    </lineage>
</organism>